<keyword evidence="4" id="KW-0597">Phosphoprotein</keyword>
<evidence type="ECO:0000256" key="3">
    <source>
        <dbReference type="ARBA" id="ARBA00022527"/>
    </source>
</evidence>
<evidence type="ECO:0000313" key="12">
    <source>
        <dbReference type="Proteomes" id="UP000694541"/>
    </source>
</evidence>
<dbReference type="Ensembl" id="ENSANIT00000001968.1">
    <property type="protein sequence ID" value="ENSANIP00000001915.1"/>
    <property type="gene ID" value="ENSANIG00000001366.1"/>
</dbReference>
<feature type="region of interest" description="Disordered" evidence="10">
    <location>
        <begin position="263"/>
        <end position="331"/>
    </location>
</feature>
<evidence type="ECO:0000256" key="5">
    <source>
        <dbReference type="ARBA" id="ARBA00022679"/>
    </source>
</evidence>
<organism evidence="11 12">
    <name type="scientific">Accipiter nisus</name>
    <name type="common">Eurasian sparrowhawk</name>
    <dbReference type="NCBI Taxonomy" id="211598"/>
    <lineage>
        <taxon>Eukaryota</taxon>
        <taxon>Metazoa</taxon>
        <taxon>Chordata</taxon>
        <taxon>Craniata</taxon>
        <taxon>Vertebrata</taxon>
        <taxon>Euteleostomi</taxon>
        <taxon>Archelosauria</taxon>
        <taxon>Archosauria</taxon>
        <taxon>Dinosauria</taxon>
        <taxon>Saurischia</taxon>
        <taxon>Theropoda</taxon>
        <taxon>Coelurosauria</taxon>
        <taxon>Aves</taxon>
        <taxon>Neognathae</taxon>
        <taxon>Neoaves</taxon>
        <taxon>Telluraves</taxon>
        <taxon>Accipitrimorphae</taxon>
        <taxon>Accipitriformes</taxon>
        <taxon>Accipitridae</taxon>
        <taxon>Accipitrinae</taxon>
        <taxon>Accipiter</taxon>
    </lineage>
</organism>
<protein>
    <recommendedName>
        <fullName evidence="2">non-specific serine/threonine protein kinase</fullName>
        <ecNumber evidence="2">2.7.11.1</ecNumber>
    </recommendedName>
</protein>
<feature type="region of interest" description="Disordered" evidence="10">
    <location>
        <begin position="875"/>
        <end position="906"/>
    </location>
</feature>
<feature type="region of interest" description="Disordered" evidence="10">
    <location>
        <begin position="505"/>
        <end position="551"/>
    </location>
</feature>
<feature type="region of interest" description="Disordered" evidence="10">
    <location>
        <begin position="215"/>
        <end position="239"/>
    </location>
</feature>
<dbReference type="Proteomes" id="UP000694541">
    <property type="component" value="Unplaced"/>
</dbReference>
<name>A0A8B9LZA5_9AVES</name>
<dbReference type="PANTHER" id="PTHR46538">
    <property type="entry name" value="PROTEIN KINASE DOMAIN-CONTAINING PROTEIN"/>
    <property type="match status" value="1"/>
</dbReference>
<keyword evidence="3" id="KW-0723">Serine/threonine-protein kinase</keyword>
<evidence type="ECO:0000256" key="4">
    <source>
        <dbReference type="ARBA" id="ARBA00022553"/>
    </source>
</evidence>
<feature type="region of interest" description="Disordered" evidence="10">
    <location>
        <begin position="376"/>
        <end position="485"/>
    </location>
</feature>
<evidence type="ECO:0000256" key="8">
    <source>
        <dbReference type="ARBA" id="ARBA00048679"/>
    </source>
</evidence>
<feature type="compositionally biased region" description="Low complexity" evidence="10">
    <location>
        <begin position="376"/>
        <end position="388"/>
    </location>
</feature>
<accession>A0A8B9LZA5</accession>
<evidence type="ECO:0000256" key="6">
    <source>
        <dbReference type="ARBA" id="ARBA00022777"/>
    </source>
</evidence>
<keyword evidence="9" id="KW-0175">Coiled coil</keyword>
<dbReference type="AlphaFoldDB" id="A0A8B9LZA5"/>
<feature type="compositionally biased region" description="Basic and acidic residues" evidence="10">
    <location>
        <begin position="308"/>
        <end position="321"/>
    </location>
</feature>
<reference evidence="11" key="1">
    <citation type="submission" date="2025-08" db="UniProtKB">
        <authorList>
            <consortium name="Ensembl"/>
        </authorList>
    </citation>
    <scope>IDENTIFICATION</scope>
</reference>
<comment type="catalytic activity">
    <reaction evidence="8">
        <text>L-seryl-[protein] + ATP = O-phospho-L-seryl-[protein] + ADP + H(+)</text>
        <dbReference type="Rhea" id="RHEA:17989"/>
        <dbReference type="Rhea" id="RHEA-COMP:9863"/>
        <dbReference type="Rhea" id="RHEA-COMP:11604"/>
        <dbReference type="ChEBI" id="CHEBI:15378"/>
        <dbReference type="ChEBI" id="CHEBI:29999"/>
        <dbReference type="ChEBI" id="CHEBI:30616"/>
        <dbReference type="ChEBI" id="CHEBI:83421"/>
        <dbReference type="ChEBI" id="CHEBI:456216"/>
        <dbReference type="EC" id="2.7.11.1"/>
    </reaction>
</comment>
<reference evidence="11" key="2">
    <citation type="submission" date="2025-09" db="UniProtKB">
        <authorList>
            <consortium name="Ensembl"/>
        </authorList>
    </citation>
    <scope>IDENTIFICATION</scope>
</reference>
<dbReference type="EC" id="2.7.11.1" evidence="2"/>
<evidence type="ECO:0000256" key="1">
    <source>
        <dbReference type="ARBA" id="ARBA00008874"/>
    </source>
</evidence>
<dbReference type="InterPro" id="IPR051585">
    <property type="entry name" value="STE20_Ser/Thr_Kinases"/>
</dbReference>
<keyword evidence="5" id="KW-0808">Transferase</keyword>
<keyword evidence="6" id="KW-0418">Kinase</keyword>
<dbReference type="InterPro" id="IPR022165">
    <property type="entry name" value="PKK"/>
</dbReference>
<keyword evidence="12" id="KW-1185">Reference proteome</keyword>
<feature type="region of interest" description="Disordered" evidence="10">
    <location>
        <begin position="1116"/>
        <end position="1137"/>
    </location>
</feature>
<feature type="region of interest" description="Disordered" evidence="10">
    <location>
        <begin position="924"/>
        <end position="957"/>
    </location>
</feature>
<proteinExistence type="inferred from homology"/>
<feature type="region of interest" description="Disordered" evidence="10">
    <location>
        <begin position="47"/>
        <end position="85"/>
    </location>
</feature>
<feature type="compositionally biased region" description="Basic and acidic residues" evidence="10">
    <location>
        <begin position="106"/>
        <end position="115"/>
    </location>
</feature>
<dbReference type="PANTHER" id="PTHR46538:SF4">
    <property type="entry name" value="NON-SPECIFIC SERINE_THREONINE PROTEIN KINASE"/>
    <property type="match status" value="1"/>
</dbReference>
<feature type="coiled-coil region" evidence="9">
    <location>
        <begin position="637"/>
        <end position="701"/>
    </location>
</feature>
<evidence type="ECO:0000256" key="9">
    <source>
        <dbReference type="SAM" id="Coils"/>
    </source>
</evidence>
<comment type="catalytic activity">
    <reaction evidence="7">
        <text>L-threonyl-[protein] + ATP = O-phospho-L-threonyl-[protein] + ADP + H(+)</text>
        <dbReference type="Rhea" id="RHEA:46608"/>
        <dbReference type="Rhea" id="RHEA-COMP:11060"/>
        <dbReference type="Rhea" id="RHEA-COMP:11605"/>
        <dbReference type="ChEBI" id="CHEBI:15378"/>
        <dbReference type="ChEBI" id="CHEBI:30013"/>
        <dbReference type="ChEBI" id="CHEBI:30616"/>
        <dbReference type="ChEBI" id="CHEBI:61977"/>
        <dbReference type="ChEBI" id="CHEBI:456216"/>
        <dbReference type="EC" id="2.7.11.1"/>
    </reaction>
</comment>
<evidence type="ECO:0000256" key="2">
    <source>
        <dbReference type="ARBA" id="ARBA00012513"/>
    </source>
</evidence>
<dbReference type="Pfam" id="PF12474">
    <property type="entry name" value="PKK"/>
    <property type="match status" value="2"/>
</dbReference>
<sequence length="1193" mass="131363">MRLTAKRPSEFLKLMRRRSFFGGMKSQETLKEQHRAELSELEIMALGAPQRTPVPAEAGEVPGCKEETSPLGTPCNVAELPSGPQRAGDLAELQELKAEQVGPKADPQEENRHADASPAAETLAEGQLAAQPGPVSTPKSDTKKELSRDPTWNSLALPAPVDGGWHRGLDMGQLVAALDLWTKTQSFNSLAEHRHQVTRSLLSLKVEVGSTGAEDCLGKDGGGAGRAPVGPEGAGEAEEMELVEERVPQGEDSLTPGVTEEVVGGSDVLKGWQEPPAGLGEARERNNGERNSGARKPNADPLDQVEQEVGRNEEEAKDNAETRVQTSPEEALVAAELKLEEDVVEGCLIGDHNPGGDAAGLGEVVLAREELEAASAACAGEGPASEEAQNSAKDLPPVEIPGPVEEETEEKAESSPRDNQPGAAHGNGWKGEDANDGELGEDGVQVAPAPEGPSRDGVGEEMSGLEGHEAVPEPQEGLGGQPKATKTVSFGAALVCASSQARAVWEAGNPPDPPVTAKQGEEPSPVENPADVQGPSTLPAAAQPFPSARESRQVRSLQVTWPREPAPLLTWAPMLGLHSFGPSELKLLLPVAQEPASLQRTVKKTRRFVVDGEEVSVTTARTIGKAEARDEMVRSARRQELHELRVLQKEEQRAQSQLEQKFHQQREQMFRHIEQEMTSKKDFYDREMESLERRYQQLKERQELQYTVRLQDEAKRLKSLQEKNCRRRMEELKGDGREEQRFLQQQQEELNAALQKVVQEHKKKMTSIDWECINKIHSLRRARESVVWNMEQGHLQEKYQLFRQQVKEQHALQRQQLRKRHEKETERMNRFHQLLLEDLKSQQAQEQAQLLKSQRCDAKIRLALFKDNLKIQEANGAKQRERAKQVQGPIRGQRGSPAQSMGEVPANCKPWLLGKGRVTWAVPHRSSCSRRRGGSERRCNGSRSSRRSSCSSCSSSRPRAWQSWSRCRYWGPLQNCPRRGLPTPLLPLLEHLSFRFHLPSPRARRCTSWQSRRGGSWGSWTRSTSWSSASGSNGWLPARRCWKKNWGTRCRCSGEEGCTVPTAATGSSASSTSPPDTMPQITGERKAAAWGPVSWLFWEMGLKDLKGKVRGSCPGGDEPWGRAGRGTDPGGGRQGCVQAHPRRAEGAEVKQALPPHIAPEVPRGSLPHWSQSCGYKGGLLALPMRTSPQLNCN</sequence>
<dbReference type="GO" id="GO:0004674">
    <property type="term" value="F:protein serine/threonine kinase activity"/>
    <property type="evidence" value="ECO:0007669"/>
    <property type="project" value="UniProtKB-KW"/>
</dbReference>
<feature type="region of interest" description="Disordered" evidence="10">
    <location>
        <begin position="100"/>
        <end position="157"/>
    </location>
</feature>
<comment type="similarity">
    <text evidence="1">Belongs to the protein kinase superfamily. STE Ser/Thr protein kinase family. STE20 subfamily.</text>
</comment>
<feature type="compositionally biased region" description="Gly residues" evidence="10">
    <location>
        <begin position="1123"/>
        <end position="1134"/>
    </location>
</feature>
<evidence type="ECO:0000256" key="7">
    <source>
        <dbReference type="ARBA" id="ARBA00047899"/>
    </source>
</evidence>
<evidence type="ECO:0000256" key="10">
    <source>
        <dbReference type="SAM" id="MobiDB-lite"/>
    </source>
</evidence>
<evidence type="ECO:0000313" key="11">
    <source>
        <dbReference type="Ensembl" id="ENSANIP00000001915.1"/>
    </source>
</evidence>
<feature type="compositionally biased region" description="Low complexity" evidence="10">
    <location>
        <begin position="941"/>
        <end position="957"/>
    </location>
</feature>